<dbReference type="PANTHER" id="PTHR43785:SF12">
    <property type="entry name" value="TYPE-1 GLUTAMINE SYNTHETASE 2"/>
    <property type="match status" value="1"/>
</dbReference>
<dbReference type="GO" id="GO:0004356">
    <property type="term" value="F:glutamine synthetase activity"/>
    <property type="evidence" value="ECO:0007669"/>
    <property type="project" value="InterPro"/>
</dbReference>
<gene>
    <name evidence="3" type="ORF">UFOPK3547_00304</name>
</gene>
<accession>A0A6J5ZB14</accession>
<feature type="domain" description="GS catalytic" evidence="2">
    <location>
        <begin position="78"/>
        <end position="392"/>
    </location>
</feature>
<dbReference type="Pfam" id="PF00120">
    <property type="entry name" value="Gln-synt_C"/>
    <property type="match status" value="1"/>
</dbReference>
<dbReference type="SUPFAM" id="SSF55931">
    <property type="entry name" value="Glutamine synthetase/guanido kinase"/>
    <property type="match status" value="1"/>
</dbReference>
<dbReference type="PROSITE" id="PS51987">
    <property type="entry name" value="GS_CATALYTIC"/>
    <property type="match status" value="1"/>
</dbReference>
<name>A0A6J5ZB14_9ZZZZ</name>
<reference evidence="3" key="1">
    <citation type="submission" date="2020-05" db="EMBL/GenBank/DDBJ databases">
        <authorList>
            <person name="Chiriac C."/>
            <person name="Salcher M."/>
            <person name="Ghai R."/>
            <person name="Kavagutti S V."/>
        </authorList>
    </citation>
    <scope>NUCLEOTIDE SEQUENCE</scope>
</reference>
<dbReference type="InterPro" id="IPR008146">
    <property type="entry name" value="Gln_synth_cat_dom"/>
</dbReference>
<dbReference type="AlphaFoldDB" id="A0A6J5ZB14"/>
<dbReference type="PANTHER" id="PTHR43785">
    <property type="entry name" value="GAMMA-GLUTAMYLPUTRESCINE SYNTHETASE"/>
    <property type="match status" value="1"/>
</dbReference>
<evidence type="ECO:0000259" key="2">
    <source>
        <dbReference type="PROSITE" id="PS51987"/>
    </source>
</evidence>
<proteinExistence type="predicted"/>
<keyword evidence="1" id="KW-0436">Ligase</keyword>
<dbReference type="SMART" id="SM01230">
    <property type="entry name" value="Gln-synt_C"/>
    <property type="match status" value="1"/>
</dbReference>
<dbReference type="InterPro" id="IPR014746">
    <property type="entry name" value="Gln_synth/guanido_kin_cat_dom"/>
</dbReference>
<evidence type="ECO:0000256" key="1">
    <source>
        <dbReference type="ARBA" id="ARBA00022598"/>
    </source>
</evidence>
<protein>
    <submittedName>
        <fullName evidence="3">Unannotated protein</fullName>
    </submittedName>
</protein>
<dbReference type="Gene3D" id="3.30.590.10">
    <property type="entry name" value="Glutamine synthetase/guanido kinase, catalytic domain"/>
    <property type="match status" value="1"/>
</dbReference>
<sequence>MGNWTELGWVDRQGRLHTLPSPGSGETTITAAEAGWPSADELLTLRPDEAAVHQLPEGGALVLCDLIGADGSQSPWCTRSVLRRAIESASHAHSTVVAAAELEFFLGDPQTGRPVFDTIEQYGIVAGERYEPVMREIRALRRSGVEVTASNCEYGGGQFEVNLHHGDALAAADQIVLLRAWAKRIAEDAGYSISFDAKPWADNSGSGMHFHQSLWEGERNRFWSSSTEGLSLVGRSYLAGMLEAMPEMTVLGSPTSRAYLRRDDHSFCPTSACWGGDNRTVALRVIDEDEAVARIEQRDAASDANPYLPLAAQILAGLDGVARSATPPAMTVGDAYAQDDLPPLPASLGEALELFEGSVLAGRVLGEQAHGAMLAILKDDLNTQGEPVRSEF</sequence>
<dbReference type="EMBL" id="CAESAN010000016">
    <property type="protein sequence ID" value="CAB4337630.1"/>
    <property type="molecule type" value="Genomic_DNA"/>
</dbReference>
<evidence type="ECO:0000313" key="3">
    <source>
        <dbReference type="EMBL" id="CAB4337630.1"/>
    </source>
</evidence>
<organism evidence="3">
    <name type="scientific">freshwater metagenome</name>
    <dbReference type="NCBI Taxonomy" id="449393"/>
    <lineage>
        <taxon>unclassified sequences</taxon>
        <taxon>metagenomes</taxon>
        <taxon>ecological metagenomes</taxon>
    </lineage>
</organism>